<evidence type="ECO:0000256" key="1">
    <source>
        <dbReference type="SAM" id="MobiDB-lite"/>
    </source>
</evidence>
<dbReference type="Pfam" id="PF00144">
    <property type="entry name" value="Beta-lactamase"/>
    <property type="match status" value="1"/>
</dbReference>
<keyword evidence="4" id="KW-1185">Reference proteome</keyword>
<dbReference type="Proteomes" id="UP001058860">
    <property type="component" value="Chromosome"/>
</dbReference>
<dbReference type="InterPro" id="IPR012338">
    <property type="entry name" value="Beta-lactam/transpept-like"/>
</dbReference>
<organism evidence="3 4">
    <name type="scientific">Svornostia abyssi</name>
    <dbReference type="NCBI Taxonomy" id="2898438"/>
    <lineage>
        <taxon>Bacteria</taxon>
        <taxon>Bacillati</taxon>
        <taxon>Actinomycetota</taxon>
        <taxon>Thermoleophilia</taxon>
        <taxon>Solirubrobacterales</taxon>
        <taxon>Baekduiaceae</taxon>
        <taxon>Svornostia</taxon>
    </lineage>
</organism>
<evidence type="ECO:0000313" key="4">
    <source>
        <dbReference type="Proteomes" id="UP001058860"/>
    </source>
</evidence>
<dbReference type="InterPro" id="IPR050491">
    <property type="entry name" value="AmpC-like"/>
</dbReference>
<accession>A0ABY5PH11</accession>
<dbReference type="EMBL" id="CP088295">
    <property type="protein sequence ID" value="UUY03852.1"/>
    <property type="molecule type" value="Genomic_DNA"/>
</dbReference>
<dbReference type="InterPro" id="IPR001466">
    <property type="entry name" value="Beta-lactam-related"/>
</dbReference>
<proteinExistence type="predicted"/>
<dbReference type="RefSeq" id="WP_353864350.1">
    <property type="nucleotide sequence ID" value="NZ_CP088295.1"/>
</dbReference>
<feature type="region of interest" description="Disordered" evidence="1">
    <location>
        <begin position="168"/>
        <end position="194"/>
    </location>
</feature>
<dbReference type="PANTHER" id="PTHR46825">
    <property type="entry name" value="D-ALANYL-D-ALANINE-CARBOXYPEPTIDASE/ENDOPEPTIDASE AMPH"/>
    <property type="match status" value="1"/>
</dbReference>
<protein>
    <submittedName>
        <fullName evidence="3">Beta-lactamase family protein</fullName>
    </submittedName>
</protein>
<dbReference type="Gene3D" id="3.40.710.10">
    <property type="entry name" value="DD-peptidase/beta-lactamase superfamily"/>
    <property type="match status" value="1"/>
</dbReference>
<feature type="domain" description="Beta-lactamase-related" evidence="2">
    <location>
        <begin position="9"/>
        <end position="283"/>
    </location>
</feature>
<name>A0ABY5PH11_9ACTN</name>
<sequence length="301" mass="32630">MHATGVLRDGDATTTGPTDARFEIGSVTKAFTGILLADMVLRGEVALDDPLSRHLPSPRPAWRYRAPTLLELATHRSGLPNTPPPLQRREFLAAIGRCTRDPWDDVTAARYAFMLEATSPRARPGGRAIRYSSMGIGLLGDALAARAGTTYADLLRDRILDPLGMGATNLSPDDQLPGHTRRGRPAPPLRDHMPAAGSLRSTVEDMLRFLRACLDPPSRAFALAAQPYAGSRVKVGLAWFVASHPRKPPIVWHNGGTWGFRSFVAFRPDTGEAVVVLTNTARGLEKLGFGLLDERVHAGVH</sequence>
<evidence type="ECO:0000259" key="2">
    <source>
        <dbReference type="Pfam" id="PF00144"/>
    </source>
</evidence>
<gene>
    <name evidence="3" type="ORF">LRS13_24880</name>
</gene>
<evidence type="ECO:0000313" key="3">
    <source>
        <dbReference type="EMBL" id="UUY03852.1"/>
    </source>
</evidence>
<reference evidence="4" key="1">
    <citation type="submission" date="2021-11" db="EMBL/GenBank/DDBJ databases">
        <title>Cultivation dependent microbiological survey of springs from the worlds oldest radium mine currently devoted to the extraction of radon-saturated water.</title>
        <authorList>
            <person name="Kapinusova G."/>
            <person name="Smrhova T."/>
            <person name="Strejcek M."/>
            <person name="Suman J."/>
            <person name="Jani K."/>
            <person name="Pajer P."/>
            <person name="Uhlik O."/>
        </authorList>
    </citation>
    <scope>NUCLEOTIDE SEQUENCE [LARGE SCALE GENOMIC DNA]</scope>
    <source>
        <strain evidence="4">J379</strain>
    </source>
</reference>
<dbReference type="PANTHER" id="PTHR46825:SF7">
    <property type="entry name" value="D-ALANYL-D-ALANINE CARBOXYPEPTIDASE"/>
    <property type="match status" value="1"/>
</dbReference>
<dbReference type="SUPFAM" id="SSF56601">
    <property type="entry name" value="beta-lactamase/transpeptidase-like"/>
    <property type="match status" value="1"/>
</dbReference>